<dbReference type="InterPro" id="IPR036365">
    <property type="entry name" value="PGBD-like_sf"/>
</dbReference>
<evidence type="ECO:0000256" key="1">
    <source>
        <dbReference type="ARBA" id="ARBA00004752"/>
    </source>
</evidence>
<dbReference type="InterPro" id="IPR038063">
    <property type="entry name" value="Transpep_catalytic_dom"/>
</dbReference>
<sequence length="230" mass="26249">MILDDFHPSENLLDTSIGDMPDETENTSVVTKGYYIYINLDELKLYLYKDGVLLKTYPVSGGKPETPSPEGTWKIISKSDWGGNFGGSWMGLNVPWGQYGIHGTKYPWYIGRQNASHGCIRMYNKNAKELYDIVPYGTIVTIVHKNRPFKELKSGDVGSDVLKVQKALKKLGYFHDWPSGKFQDNLKKSVIKFQKDNKIKVTGTVNKSLYNLIMKKYEEKMQEEKSQSSQ</sequence>
<dbReference type="CDD" id="cd16913">
    <property type="entry name" value="YkuD_like"/>
    <property type="match status" value="1"/>
</dbReference>
<feature type="domain" description="L,D-TPase catalytic" evidence="10">
    <location>
        <begin position="34"/>
        <end position="143"/>
    </location>
</feature>
<dbReference type="AlphaFoldDB" id="A0AB36TH98"/>
<evidence type="ECO:0000256" key="5">
    <source>
        <dbReference type="ARBA" id="ARBA00022801"/>
    </source>
</evidence>
<dbReference type="SUPFAM" id="SSF141523">
    <property type="entry name" value="L,D-transpeptidase catalytic domain-like"/>
    <property type="match status" value="1"/>
</dbReference>
<comment type="similarity">
    <text evidence="2">Belongs to the YkuD family.</text>
</comment>
<dbReference type="GO" id="GO:0008360">
    <property type="term" value="P:regulation of cell shape"/>
    <property type="evidence" value="ECO:0007669"/>
    <property type="project" value="UniProtKB-UniRule"/>
</dbReference>
<dbReference type="EMBL" id="PDBW01000001">
    <property type="protein sequence ID" value="PFH03193.1"/>
    <property type="molecule type" value="Genomic_DNA"/>
</dbReference>
<keyword evidence="6 9" id="KW-0133">Cell shape</keyword>
<dbReference type="GO" id="GO:0016757">
    <property type="term" value="F:glycosyltransferase activity"/>
    <property type="evidence" value="ECO:0007669"/>
    <property type="project" value="UniProtKB-KW"/>
</dbReference>
<dbReference type="InterPro" id="IPR002477">
    <property type="entry name" value="Peptidoglycan-bd-like"/>
</dbReference>
<evidence type="ECO:0000256" key="9">
    <source>
        <dbReference type="PROSITE-ProRule" id="PRU01373"/>
    </source>
</evidence>
<keyword evidence="4" id="KW-0808">Transferase</keyword>
<evidence type="ECO:0000313" key="11">
    <source>
        <dbReference type="EMBL" id="PFH03193.1"/>
    </source>
</evidence>
<comment type="caution">
    <text evidence="11">The sequence shown here is derived from an EMBL/GenBank/DDBJ whole genome shotgun (WGS) entry which is preliminary data.</text>
</comment>
<dbReference type="GO" id="GO:0071972">
    <property type="term" value="F:peptidoglycan L,D-transpeptidase activity"/>
    <property type="evidence" value="ECO:0007669"/>
    <property type="project" value="TreeGrafter"/>
</dbReference>
<dbReference type="SUPFAM" id="SSF47090">
    <property type="entry name" value="PGBD-like"/>
    <property type="match status" value="1"/>
</dbReference>
<dbReference type="Proteomes" id="UP000223596">
    <property type="component" value="Unassembled WGS sequence"/>
</dbReference>
<name>A0AB36TH98_ACETH</name>
<dbReference type="PANTHER" id="PTHR30582:SF24">
    <property type="entry name" value="L,D-TRANSPEPTIDASE ERFK_SRFK-RELATED"/>
    <property type="match status" value="1"/>
</dbReference>
<reference evidence="11 12" key="1">
    <citation type="submission" date="2017-09" db="EMBL/GenBank/DDBJ databases">
        <title>Evaluation of Pacific Biosciences Sequencing Technology to Finishing C. thermocellum Genome Sequences.</title>
        <authorList>
            <person name="Brown S."/>
        </authorList>
    </citation>
    <scope>NUCLEOTIDE SEQUENCE [LARGE SCALE GENOMIC DNA]</scope>
    <source>
        <strain evidence="11 12">AD2</strain>
    </source>
</reference>
<dbReference type="PROSITE" id="PS52029">
    <property type="entry name" value="LD_TPASE"/>
    <property type="match status" value="1"/>
</dbReference>
<evidence type="ECO:0000256" key="7">
    <source>
        <dbReference type="ARBA" id="ARBA00022984"/>
    </source>
</evidence>
<evidence type="ECO:0000313" key="12">
    <source>
        <dbReference type="Proteomes" id="UP000223596"/>
    </source>
</evidence>
<dbReference type="GO" id="GO:0018104">
    <property type="term" value="P:peptidoglycan-protein cross-linking"/>
    <property type="evidence" value="ECO:0007669"/>
    <property type="project" value="TreeGrafter"/>
</dbReference>
<keyword evidence="7 9" id="KW-0573">Peptidoglycan synthesis</keyword>
<dbReference type="Gene3D" id="1.10.101.10">
    <property type="entry name" value="PGBD-like superfamily/PGBD"/>
    <property type="match status" value="1"/>
</dbReference>
<keyword evidence="8 9" id="KW-0961">Cell wall biogenesis/degradation</keyword>
<dbReference type="InterPro" id="IPR036366">
    <property type="entry name" value="PGBDSf"/>
</dbReference>
<evidence type="ECO:0000256" key="8">
    <source>
        <dbReference type="ARBA" id="ARBA00023316"/>
    </source>
</evidence>
<evidence type="ECO:0000256" key="3">
    <source>
        <dbReference type="ARBA" id="ARBA00022676"/>
    </source>
</evidence>
<feature type="active site" description="Proton donor/acceptor" evidence="9">
    <location>
        <position position="102"/>
    </location>
</feature>
<keyword evidence="3" id="KW-0328">Glycosyltransferase</keyword>
<gene>
    <name evidence="11" type="ORF">M972_111994</name>
</gene>
<dbReference type="GO" id="GO:0005576">
    <property type="term" value="C:extracellular region"/>
    <property type="evidence" value="ECO:0007669"/>
    <property type="project" value="TreeGrafter"/>
</dbReference>
<feature type="active site" description="Nucleophile" evidence="9">
    <location>
        <position position="119"/>
    </location>
</feature>
<protein>
    <submittedName>
        <fullName evidence="11">Peptidoglycan binding protein</fullName>
    </submittedName>
</protein>
<comment type="pathway">
    <text evidence="1 9">Cell wall biogenesis; peptidoglycan biosynthesis.</text>
</comment>
<evidence type="ECO:0000256" key="6">
    <source>
        <dbReference type="ARBA" id="ARBA00022960"/>
    </source>
</evidence>
<evidence type="ECO:0000256" key="2">
    <source>
        <dbReference type="ARBA" id="ARBA00005992"/>
    </source>
</evidence>
<evidence type="ECO:0000259" key="10">
    <source>
        <dbReference type="PROSITE" id="PS52029"/>
    </source>
</evidence>
<organism evidence="11 12">
    <name type="scientific">Acetivibrio thermocellus AD2</name>
    <dbReference type="NCBI Taxonomy" id="1138384"/>
    <lineage>
        <taxon>Bacteria</taxon>
        <taxon>Bacillati</taxon>
        <taxon>Bacillota</taxon>
        <taxon>Clostridia</taxon>
        <taxon>Eubacteriales</taxon>
        <taxon>Oscillospiraceae</taxon>
        <taxon>Acetivibrio</taxon>
    </lineage>
</organism>
<proteinExistence type="inferred from homology"/>
<dbReference type="Pfam" id="PF03734">
    <property type="entry name" value="YkuD"/>
    <property type="match status" value="1"/>
</dbReference>
<dbReference type="PANTHER" id="PTHR30582">
    <property type="entry name" value="L,D-TRANSPEPTIDASE"/>
    <property type="match status" value="1"/>
</dbReference>
<accession>A0AB36TH98</accession>
<dbReference type="Gene3D" id="2.40.440.10">
    <property type="entry name" value="L,D-transpeptidase catalytic domain-like"/>
    <property type="match status" value="1"/>
</dbReference>
<dbReference type="InterPro" id="IPR005490">
    <property type="entry name" value="LD_TPept_cat_dom"/>
</dbReference>
<dbReference type="InterPro" id="IPR050979">
    <property type="entry name" value="LD-transpeptidase"/>
</dbReference>
<evidence type="ECO:0000256" key="4">
    <source>
        <dbReference type="ARBA" id="ARBA00022679"/>
    </source>
</evidence>
<keyword evidence="5" id="KW-0378">Hydrolase</keyword>
<dbReference type="GO" id="GO:0071555">
    <property type="term" value="P:cell wall organization"/>
    <property type="evidence" value="ECO:0007669"/>
    <property type="project" value="UniProtKB-UniRule"/>
</dbReference>
<dbReference type="Pfam" id="PF01471">
    <property type="entry name" value="PG_binding_1"/>
    <property type="match status" value="1"/>
</dbReference>